<dbReference type="InterPro" id="IPR003126">
    <property type="entry name" value="Znf_UBR"/>
</dbReference>
<dbReference type="Gene3D" id="2.10.110.30">
    <property type="match status" value="1"/>
</dbReference>
<keyword evidence="3" id="KW-0862">Zinc</keyword>
<evidence type="ECO:0000313" key="6">
    <source>
        <dbReference type="EMBL" id="KAI1871121.1"/>
    </source>
</evidence>
<evidence type="ECO:0000256" key="2">
    <source>
        <dbReference type="ARBA" id="ARBA00022771"/>
    </source>
</evidence>
<sequence length="924" mass="102576">MAEVVGTISACLGIAQAIAAQVEKFATAPKHVKHISSDVSLLQRILEQLRKTLRPDKGKEVLNLGEEAVDIALKCVGRCTAVFREIQDILGKILGDAIHSTAPSKLTLTQRAMYLRYDGDLRLLREELKCTKQNIVLINSVNQIALSRKDHRLSSDDRNALDEMKVMIQLLRESHKKPPSYSAVHLPNTEAPQTHSEDIYGGGFSTLVHDPSPPAKGLDQASTIPAPAARQYGTVLRLDRGLISLELLDKCSIRWLNDPFLQNMINIHDSLPDSYLEQLIQQSNEISAVERLRLDHRRGATTTESVAYTEIIASSKEYSPPRRESSEVPIRVGKARGSYASVTKSWGESALSEESSDSEDDYVEFLASNWARPSKSSRPKGTKALSKPTPGSTCEARLTKGQRVFQCLTCGFDDEVDFCGDCFENMEHEGHVIVEKKVGTSDRISRGLDHAQVVALFRTAAPTRADENDPIRISNGLEVKFCPFAMENRTETSVDVPGRHVQLPSARTGLWNLNLSASFSSNISHFHITTAIISTKMDTHPHDNGLTLPAELSKDVAAAEDTNNPQGSTSAGVQTAIDIIDDTSASVEASNGVRTPPAQETAPAPSQPSDAAHTALISMPRGWQKSWAYSPEDPNAYVEAIYQDYKSWDSAFQEATPTTKFVLDAPRGMRPDFKFHSRQYASPVPINADSDRVYVPLIRHDFINDRTESTTVAMDEIGDWEAQGWTLWDHPQRPCDKEKGGRDPRSIPSARDVLETDKPHEDTVFLFRDLDHRKIGDSRRLFTPGHLVGPDNKASTSLSFAPAGVLPRSDLSLDPRTATHSAFVVTYPRPAGVGLGWGDYDSFIPWQRAGRQVKKNMVERKNWNKGQEPLVLAKADDPSDTLVLAGKEENSNLKSLWEKLNPTQEHKERYRPTPRRRARDNPWE</sequence>
<dbReference type="EMBL" id="JAFIMR010000013">
    <property type="protein sequence ID" value="KAI1871121.1"/>
    <property type="molecule type" value="Genomic_DNA"/>
</dbReference>
<feature type="region of interest" description="Disordered" evidence="4">
    <location>
        <begin position="729"/>
        <end position="749"/>
    </location>
</feature>
<feature type="region of interest" description="Disordered" evidence="4">
    <location>
        <begin position="372"/>
        <end position="393"/>
    </location>
</feature>
<keyword evidence="1" id="KW-0479">Metal-binding</keyword>
<accession>A0A9Q0AMD2</accession>
<feature type="compositionally biased region" description="Basic and acidic residues" evidence="4">
    <location>
        <begin position="730"/>
        <end position="745"/>
    </location>
</feature>
<evidence type="ECO:0000313" key="7">
    <source>
        <dbReference type="Proteomes" id="UP000829685"/>
    </source>
</evidence>
<dbReference type="Proteomes" id="UP000829685">
    <property type="component" value="Unassembled WGS sequence"/>
</dbReference>
<feature type="region of interest" description="Disordered" evidence="4">
    <location>
        <begin position="587"/>
        <end position="612"/>
    </location>
</feature>
<keyword evidence="7" id="KW-1185">Reference proteome</keyword>
<dbReference type="Pfam" id="PF02207">
    <property type="entry name" value="zf-UBR"/>
    <property type="match status" value="1"/>
</dbReference>
<gene>
    <name evidence="6" type="ORF">JX265_006161</name>
</gene>
<reference evidence="6" key="1">
    <citation type="submission" date="2021-03" db="EMBL/GenBank/DDBJ databases">
        <title>Revisited historic fungal species revealed as producer of novel bioactive compounds through whole genome sequencing and comparative genomics.</title>
        <authorList>
            <person name="Vignolle G.A."/>
            <person name="Hochenegger N."/>
            <person name="Mach R.L."/>
            <person name="Mach-Aigner A.R."/>
            <person name="Javad Rahimi M."/>
            <person name="Salim K.A."/>
            <person name="Chan C.M."/>
            <person name="Lim L.B.L."/>
            <person name="Cai F."/>
            <person name="Druzhinina I.S."/>
            <person name="U'Ren J.M."/>
            <person name="Derntl C."/>
        </authorList>
    </citation>
    <scope>NUCLEOTIDE SEQUENCE</scope>
    <source>
        <strain evidence="6">TUCIM 5799</strain>
    </source>
</reference>
<feature type="domain" description="UBR-type" evidence="5">
    <location>
        <begin position="394"/>
        <end position="435"/>
    </location>
</feature>
<dbReference type="AlphaFoldDB" id="A0A9Q0AMD2"/>
<feature type="region of interest" description="Disordered" evidence="4">
    <location>
        <begin position="893"/>
        <end position="924"/>
    </location>
</feature>
<evidence type="ECO:0000256" key="4">
    <source>
        <dbReference type="SAM" id="MobiDB-lite"/>
    </source>
</evidence>
<keyword evidence="2" id="KW-0863">Zinc-finger</keyword>
<dbReference type="GO" id="GO:0008270">
    <property type="term" value="F:zinc ion binding"/>
    <property type="evidence" value="ECO:0007669"/>
    <property type="project" value="UniProtKB-KW"/>
</dbReference>
<organism evidence="6 7">
    <name type="scientific">Neoarthrinium moseri</name>
    <dbReference type="NCBI Taxonomy" id="1658444"/>
    <lineage>
        <taxon>Eukaryota</taxon>
        <taxon>Fungi</taxon>
        <taxon>Dikarya</taxon>
        <taxon>Ascomycota</taxon>
        <taxon>Pezizomycotina</taxon>
        <taxon>Sordariomycetes</taxon>
        <taxon>Xylariomycetidae</taxon>
        <taxon>Amphisphaeriales</taxon>
        <taxon>Apiosporaceae</taxon>
        <taxon>Neoarthrinium</taxon>
    </lineage>
</organism>
<evidence type="ECO:0000259" key="5">
    <source>
        <dbReference type="Pfam" id="PF02207"/>
    </source>
</evidence>
<evidence type="ECO:0000256" key="1">
    <source>
        <dbReference type="ARBA" id="ARBA00022723"/>
    </source>
</evidence>
<dbReference type="CDD" id="cd19670">
    <property type="entry name" value="UBR-box_UBR1_2_3"/>
    <property type="match status" value="1"/>
</dbReference>
<proteinExistence type="predicted"/>
<evidence type="ECO:0000256" key="3">
    <source>
        <dbReference type="ARBA" id="ARBA00022833"/>
    </source>
</evidence>
<comment type="caution">
    <text evidence="6">The sequence shown here is derived from an EMBL/GenBank/DDBJ whole genome shotgun (WGS) entry which is preliminary data.</text>
</comment>
<protein>
    <recommendedName>
        <fullName evidence="5">UBR-type domain-containing protein</fullName>
    </recommendedName>
</protein>
<name>A0A9Q0AMD2_9PEZI</name>